<feature type="region of interest" description="Disordered" evidence="3">
    <location>
        <begin position="847"/>
        <end position="876"/>
    </location>
</feature>
<dbReference type="SMART" id="SM00282">
    <property type="entry name" value="LamG"/>
    <property type="match status" value="5"/>
</dbReference>
<evidence type="ECO:0000259" key="4">
    <source>
        <dbReference type="PROSITE" id="PS50025"/>
    </source>
</evidence>
<feature type="disulfide bond" evidence="1">
    <location>
        <begin position="1308"/>
        <end position="1335"/>
    </location>
</feature>
<protein>
    <submittedName>
        <fullName evidence="5">Laminin subunit alpha-2</fullName>
    </submittedName>
</protein>
<reference evidence="5 6" key="1">
    <citation type="journal article" date="2019" name="Commun. Biol.">
        <title>The bagworm genome reveals a unique fibroin gene that provides high tensile strength.</title>
        <authorList>
            <person name="Kono N."/>
            <person name="Nakamura H."/>
            <person name="Ohtoshi R."/>
            <person name="Tomita M."/>
            <person name="Numata K."/>
            <person name="Arakawa K."/>
        </authorList>
    </citation>
    <scope>NUCLEOTIDE SEQUENCE [LARGE SCALE GENOMIC DNA]</scope>
</reference>
<organism evidence="5 6">
    <name type="scientific">Eumeta variegata</name>
    <name type="common">Bagworm moth</name>
    <name type="synonym">Eumeta japonica</name>
    <dbReference type="NCBI Taxonomy" id="151549"/>
    <lineage>
        <taxon>Eukaryota</taxon>
        <taxon>Metazoa</taxon>
        <taxon>Ecdysozoa</taxon>
        <taxon>Arthropoda</taxon>
        <taxon>Hexapoda</taxon>
        <taxon>Insecta</taxon>
        <taxon>Pterygota</taxon>
        <taxon>Neoptera</taxon>
        <taxon>Endopterygota</taxon>
        <taxon>Lepidoptera</taxon>
        <taxon>Glossata</taxon>
        <taxon>Ditrysia</taxon>
        <taxon>Tineoidea</taxon>
        <taxon>Psychidae</taxon>
        <taxon>Oiketicinae</taxon>
        <taxon>Eumeta</taxon>
    </lineage>
</organism>
<dbReference type="SUPFAM" id="SSF49899">
    <property type="entry name" value="Concanavalin A-like lectins/glucanases"/>
    <property type="match status" value="5"/>
</dbReference>
<evidence type="ECO:0000313" key="5">
    <source>
        <dbReference type="EMBL" id="GBP57454.1"/>
    </source>
</evidence>
<feature type="coiled-coil region" evidence="2">
    <location>
        <begin position="84"/>
        <end position="111"/>
    </location>
</feature>
<feature type="domain" description="Laminin G" evidence="4">
    <location>
        <begin position="666"/>
        <end position="874"/>
    </location>
</feature>
<evidence type="ECO:0000313" key="6">
    <source>
        <dbReference type="Proteomes" id="UP000299102"/>
    </source>
</evidence>
<dbReference type="PANTHER" id="PTHR15036">
    <property type="entry name" value="PIKACHURIN-LIKE PROTEIN"/>
    <property type="match status" value="1"/>
</dbReference>
<dbReference type="GO" id="GO:0016020">
    <property type="term" value="C:membrane"/>
    <property type="evidence" value="ECO:0007669"/>
    <property type="project" value="UniProtKB-SubCell"/>
</dbReference>
<gene>
    <name evidence="5" type="primary">LAMA2</name>
    <name evidence="5" type="ORF">EVAR_36106_1</name>
</gene>
<evidence type="ECO:0000256" key="3">
    <source>
        <dbReference type="SAM" id="MobiDB-lite"/>
    </source>
</evidence>
<comment type="caution">
    <text evidence="1">Lacks conserved residue(s) required for the propagation of feature annotation.</text>
</comment>
<dbReference type="InterPro" id="IPR050372">
    <property type="entry name" value="Neurexin-related_CASP"/>
</dbReference>
<dbReference type="STRING" id="151549.A0A4C1X576"/>
<dbReference type="Gene3D" id="2.60.120.200">
    <property type="match status" value="5"/>
</dbReference>
<feature type="compositionally biased region" description="Low complexity" evidence="3">
    <location>
        <begin position="858"/>
        <end position="872"/>
    </location>
</feature>
<proteinExistence type="predicted"/>
<dbReference type="Pfam" id="PF02210">
    <property type="entry name" value="Laminin_G_2"/>
    <property type="match status" value="4"/>
</dbReference>
<keyword evidence="6" id="KW-1185">Reference proteome</keyword>
<dbReference type="PROSITE" id="PS50025">
    <property type="entry name" value="LAM_G_DOMAIN"/>
    <property type="match status" value="5"/>
</dbReference>
<evidence type="ECO:0000256" key="2">
    <source>
        <dbReference type="SAM" id="Coils"/>
    </source>
</evidence>
<feature type="domain" description="Laminin G" evidence="4">
    <location>
        <begin position="1136"/>
        <end position="1335"/>
    </location>
</feature>
<dbReference type="Proteomes" id="UP000299102">
    <property type="component" value="Unassembled WGS sequence"/>
</dbReference>
<feature type="domain" description="Laminin G" evidence="4">
    <location>
        <begin position="290"/>
        <end position="470"/>
    </location>
</feature>
<dbReference type="CDD" id="cd00110">
    <property type="entry name" value="LamG"/>
    <property type="match status" value="5"/>
</dbReference>
<dbReference type="PANTHER" id="PTHR15036:SF85">
    <property type="entry name" value="SP2353, ISOFORM A"/>
    <property type="match status" value="1"/>
</dbReference>
<comment type="caution">
    <text evidence="5">The sequence shown here is derived from an EMBL/GenBank/DDBJ whole genome shotgun (WGS) entry which is preliminary data.</text>
</comment>
<name>A0A4C1X576_EUMVA</name>
<accession>A0A4C1X576</accession>
<dbReference type="EMBL" id="BGZK01000717">
    <property type="protein sequence ID" value="GBP57454.1"/>
    <property type="molecule type" value="Genomic_DNA"/>
</dbReference>
<sequence length="1339" mass="145383">MDEPRDALASSAASRSLFAEARGGAAAGVEASRAWTRVSDALRDATAAADGAQHAARKATKLMHGPLPLASRARDAKDVSLRQKLKGEEVLKKAEDLRAELERLRRGTERVSVALRGLGWQERELGMRPQLDVSELLRVANEQSDRVFSTTRVLYDEASEFRRRARYNLRPQLAELQRHGDTALGAAQEHVSQIRGNTLRANEVAGALADAAEARAHEHHDADHTLGPALAQLRDKIARARHAADSDPKTKQQSTVWVFQDDPNLTKVIRAKSILKQKFPIFLISVSLTSALGQSVGCSRSYTGSAAPTAITRVTLAVSFEGQVRDGPLLWLGNREGQEEEQTYLQLLVKNQKLQLTWDLGDGEGIVDHSEVLQPTHDDLDHTSYRIDVERVWNTVRLSVERVGGGSGEPVVVSNTTGSHITLMAPELWLGSPKDFAGLPGCVHALYYDDKRLGLWNFVSQPDEMHCTGCTQRWYGGSRSGAPLVWFDGGGYAELHRSELRPPDRRHFSVALAFRTRDEDAVLFVTHDAANNRSLSISLRSCRVVFRVEYAAAALEIVAAGRHCHGRPVHVQAIRVFAKNNLEKGSLRVNGEETLGSPEPPVQDASALPNLANAPYWLGGVPPGALLAAPPLLGCLGALMVDREGYDLLNTPRRYGVEARCGNRVLRSVMLRGSGWVELPSPNIRRRTAIGLSFVAQQPRGLLLLRAPSTPETDNEVEEDDNDDQHHLSLALIDGELEVSATAGKSELRVRTNGSALSDGLLHTVRIVRVHKQLELWVDEQMVAHGVLAGGALAARPRGLYLGGLPAHLNATMKPRIAGFTGTITDLIVDGTLIGMENAVNWNNAGLGRARREPPDAPRAAPRPLHAPAPAAHCTKSSSYTVEPGAVKFGDAAHSHALLRPAARSVRDLALSMQFRTFRPDGLLLLAPGSKSKPKHYLALSLREGRLKLVVRGRRRRELSLQTPVADGAWRSVAIRVSPGRLVLASGGTATTAKPPRKLGLAARLYVGGLPDRAVIPNVPDNLSRASAFVGCVRRVSVGGRAEDLVRDAAHHHRVGQCFPRVEPAAFFAERYPKDNLEVPTTSNSKTPPSLGQRIRGKRTKRAFDTIQLYFDAFAANYVDEAIHGGPGRAVSRQRPSSLCDSGDAYTTWSTAWTGVGGAGAGQGGHPRRIPHVGDERRAVGGAELCTRNKGGGGRCPDFVHINYCPISDDFVQLVLTRRSPTGEQTKVECRGVAESALCDDSWHEAAARVSPSVLELSVDAGPARVVQPGQLLADEVDTPSAPAPLYVGGLPESASEWWSARENFKGCLRTITVGGERRDWPRMQELHNVLIDSCPIPQ</sequence>
<dbReference type="OrthoDB" id="8545473at2759"/>
<keyword evidence="2" id="KW-0175">Coiled coil</keyword>
<feature type="domain" description="Laminin G" evidence="4">
    <location>
        <begin position="484"/>
        <end position="661"/>
    </location>
</feature>
<feature type="domain" description="Laminin G" evidence="4">
    <location>
        <begin position="886"/>
        <end position="1058"/>
    </location>
</feature>
<keyword evidence="1" id="KW-1015">Disulfide bond</keyword>
<evidence type="ECO:0000256" key="1">
    <source>
        <dbReference type="PROSITE-ProRule" id="PRU00122"/>
    </source>
</evidence>
<dbReference type="InterPro" id="IPR013320">
    <property type="entry name" value="ConA-like_dom_sf"/>
</dbReference>
<dbReference type="InterPro" id="IPR001791">
    <property type="entry name" value="Laminin_G"/>
</dbReference>